<name>A0A6I5MYC4_9BIFI</name>
<dbReference type="Gene3D" id="1.25.40.10">
    <property type="entry name" value="Tetratricopeptide repeat domain"/>
    <property type="match status" value="2"/>
</dbReference>
<dbReference type="InterPro" id="IPR025117">
    <property type="entry name" value="DUF4037"/>
</dbReference>
<dbReference type="InterPro" id="IPR011990">
    <property type="entry name" value="TPR-like_helical_dom_sf"/>
</dbReference>
<evidence type="ECO:0000313" key="6">
    <source>
        <dbReference type="Proteomes" id="UP000469292"/>
    </source>
</evidence>
<gene>
    <name evidence="5" type="ORF">F6S87_03030</name>
</gene>
<evidence type="ECO:0000259" key="4">
    <source>
        <dbReference type="Pfam" id="PF13228"/>
    </source>
</evidence>
<dbReference type="Pfam" id="PF13424">
    <property type="entry name" value="TPR_12"/>
    <property type="match status" value="1"/>
</dbReference>
<dbReference type="Proteomes" id="UP000469292">
    <property type="component" value="Unassembled WGS sequence"/>
</dbReference>
<dbReference type="PANTHER" id="PTHR45641">
    <property type="entry name" value="TETRATRICOPEPTIDE REPEAT PROTEIN (AFU_ORTHOLOGUE AFUA_6G03870)"/>
    <property type="match status" value="1"/>
</dbReference>
<dbReference type="SUPFAM" id="SSF48452">
    <property type="entry name" value="TPR-like"/>
    <property type="match status" value="1"/>
</dbReference>
<evidence type="ECO:0000256" key="1">
    <source>
        <dbReference type="ARBA" id="ARBA00022737"/>
    </source>
</evidence>
<accession>A0A6I5MYC4</accession>
<evidence type="ECO:0000256" key="2">
    <source>
        <dbReference type="ARBA" id="ARBA00022803"/>
    </source>
</evidence>
<dbReference type="AlphaFoldDB" id="A0A6I5MYC4"/>
<dbReference type="RefSeq" id="WP_163227156.1">
    <property type="nucleotide sequence ID" value="NZ_VYSG01000001.1"/>
</dbReference>
<feature type="domain" description="DUF4037" evidence="4">
    <location>
        <begin position="625"/>
        <end position="727"/>
    </location>
</feature>
<evidence type="ECO:0000256" key="3">
    <source>
        <dbReference type="SAM" id="MobiDB-lite"/>
    </source>
</evidence>
<keyword evidence="2" id="KW-0802">TPR repeat</keyword>
<dbReference type="EMBL" id="VYSG01000001">
    <property type="protein sequence ID" value="NEG69608.1"/>
    <property type="molecule type" value="Genomic_DNA"/>
</dbReference>
<keyword evidence="1" id="KW-0677">Repeat</keyword>
<dbReference type="Pfam" id="PF13228">
    <property type="entry name" value="DUF4037"/>
    <property type="match status" value="1"/>
</dbReference>
<reference evidence="5 6" key="1">
    <citation type="submission" date="2019-09" db="EMBL/GenBank/DDBJ databases">
        <title>Phylogenetic characterization of a novel taxon of the genus Bifidobacterium: Bifidobacterium choloepi sp. nov.</title>
        <authorList>
            <person name="Modesto M."/>
            <person name="Satti M."/>
        </authorList>
    </citation>
    <scope>NUCLEOTIDE SEQUENCE [LARGE SCALE GENOMIC DNA]</scope>
    <source>
        <strain evidence="5 6">BRDM6</strain>
    </source>
</reference>
<proteinExistence type="predicted"/>
<protein>
    <submittedName>
        <fullName evidence="5">DUF4037 domain-containing protein</fullName>
    </submittedName>
</protein>
<evidence type="ECO:0000313" key="5">
    <source>
        <dbReference type="EMBL" id="NEG69608.1"/>
    </source>
</evidence>
<comment type="caution">
    <text evidence="5">The sequence shown here is derived from an EMBL/GenBank/DDBJ whole genome shotgun (WGS) entry which is preliminary data.</text>
</comment>
<sequence>MSEDLFDKAATTGGEEAGAYDVEAFLGHLDAMKVDGASPSDIDDYLTDAMTEAENDGDNAALLTILNEAMGVYRVQSKHRENQWIIQRAIELALKMGLEGTPQWAMTLVNAANAQRFAGNTDQSLDLFRQAIAAYEKAFGDDSHQTAELKNNYALLLTDLGRYAEAESALRDAISGLRAGHVGTAAGDGNAADDSRESDIATSLVNLAHVLMDEAVKASDTADVAVDGVDAGGDKPVIAEKLDEAEQAAGHARLSYERSGHTTSPHYAAALGAYARSRFMAGDFEAAADNYDKALAIVGACYGNDSDAYRDTHANFEAAVAALNAAGRTGLTPANVAEQDLDDEAMAASGSDLDDGATGIGDGTTADGPVAADFGNRSFSPDVAAEAAADADRPVPDTIDDVLTAPAADKPVVDESSIEFPSVEADHPSHMIDHEEALRFPDMLGQAAAAADDTSGSVADAASDTVADPTADSPATAEATEATDTAGAAEPAASVRPLTGLDLAERYWLEVVRPMLVRDYPEFVPRIAAGLVGHGSECYGFDDAISQDHDFGPGVCLWLTGDDYRAIGRSLQASYDALPTSFAGFDGRLETPRGGRRVGVFEIGDFYEQLTGYRTAPAADKPHEWLMLDEATLATATDGKVFADPLGAFSAVRNKFLQMPDDVRLSLISRRLGMMAQAGQSNFHRMLERGDGAAALACLDEFANATASLVFLINNPVTVGYLPYYKWRFAALRRLSDRMGMALADVCGKLETILALAGPACFPGPATVADGTATGAGTAGVTGAAAADKIEDLVESIALEVVAVLQANGLTVGDETFLEWQRPYVEDNIVDKAPCLHSI</sequence>
<organism evidence="5 6">
    <name type="scientific">Bifidobacterium choloepi</name>
    <dbReference type="NCBI Taxonomy" id="2614131"/>
    <lineage>
        <taxon>Bacteria</taxon>
        <taxon>Bacillati</taxon>
        <taxon>Actinomycetota</taxon>
        <taxon>Actinomycetes</taxon>
        <taxon>Bifidobacteriales</taxon>
        <taxon>Bifidobacteriaceae</taxon>
        <taxon>Bifidobacterium</taxon>
    </lineage>
</organism>
<dbReference type="PANTHER" id="PTHR45641:SF19">
    <property type="entry name" value="NEPHROCYSTIN-3"/>
    <property type="match status" value="1"/>
</dbReference>
<keyword evidence="6" id="KW-1185">Reference proteome</keyword>
<feature type="region of interest" description="Disordered" evidence="3">
    <location>
        <begin position="449"/>
        <end position="491"/>
    </location>
</feature>